<dbReference type="Proteomes" id="UP001419910">
    <property type="component" value="Unassembled WGS sequence"/>
</dbReference>
<protein>
    <recommendedName>
        <fullName evidence="1">2,4-diaminopentanoate dehydrogenase C-terminal domain-containing protein</fullName>
    </recommendedName>
</protein>
<dbReference type="InterPro" id="IPR045760">
    <property type="entry name" value="DAP_DH_C"/>
</dbReference>
<evidence type="ECO:0000259" key="1">
    <source>
        <dbReference type="Pfam" id="PF19328"/>
    </source>
</evidence>
<evidence type="ECO:0000313" key="3">
    <source>
        <dbReference type="Proteomes" id="UP001419910"/>
    </source>
</evidence>
<name>A0ABU9YA10_9SPHN</name>
<keyword evidence="3" id="KW-1185">Reference proteome</keyword>
<organism evidence="2 3">
    <name type="scientific">Sphingomonas oligophenolica</name>
    <dbReference type="NCBI Taxonomy" id="301154"/>
    <lineage>
        <taxon>Bacteria</taxon>
        <taxon>Pseudomonadati</taxon>
        <taxon>Pseudomonadota</taxon>
        <taxon>Alphaproteobacteria</taxon>
        <taxon>Sphingomonadales</taxon>
        <taxon>Sphingomonadaceae</taxon>
        <taxon>Sphingomonas</taxon>
    </lineage>
</organism>
<gene>
    <name evidence="2" type="ORF">ABC974_23580</name>
</gene>
<dbReference type="SUPFAM" id="SSF51735">
    <property type="entry name" value="NAD(P)-binding Rossmann-fold domains"/>
    <property type="match status" value="1"/>
</dbReference>
<dbReference type="InterPro" id="IPR036291">
    <property type="entry name" value="NAD(P)-bd_dom_sf"/>
</dbReference>
<evidence type="ECO:0000313" key="2">
    <source>
        <dbReference type="EMBL" id="MEN2792629.1"/>
    </source>
</evidence>
<dbReference type="RefSeq" id="WP_343892257.1">
    <property type="nucleotide sequence ID" value="NZ_BAAAEH010000055.1"/>
</dbReference>
<dbReference type="Pfam" id="PF19328">
    <property type="entry name" value="DAP_DH_C"/>
    <property type="match status" value="1"/>
</dbReference>
<sequence length="350" mass="38078">MTKRRVIAWGTGAIGMPGLRQLIEHPEYELVGLHAWSKDKVGRDAGEIAGVQKATGVIATDDVSQLLALRADCLVYQGNYADREAQCTADVVPFLEVGTNCVTPALMDLIAPRYGRREFVDPIEAACRKGGASIFCGGTDPGFMTIGHLFSLLSGAGQVECVNVAEVCDLSKYAGVDSMALYGFNMPLDFLPEMYTGDTGRAWHESTLWAIGEYLGVQLDEITSSWETAGLDYDFEAAFGTIKAGDTAAIRWTMTGMYKGRPLVIYRKIERVHRDAGPQFEQPLHNAEGGYQITITGSPSFHTEMAMNLYDGCAITALHPINAIGRICDAAPGIYGQLDLPIFYSKNVIR</sequence>
<dbReference type="Gene3D" id="3.40.50.720">
    <property type="entry name" value="NAD(P)-binding Rossmann-like Domain"/>
    <property type="match status" value="1"/>
</dbReference>
<reference evidence="2 3" key="1">
    <citation type="submission" date="2024-05" db="EMBL/GenBank/DDBJ databases">
        <authorList>
            <person name="Liu Q."/>
            <person name="Xin Y.-H."/>
        </authorList>
    </citation>
    <scope>NUCLEOTIDE SEQUENCE [LARGE SCALE GENOMIC DNA]</scope>
    <source>
        <strain evidence="2 3">CGMCC 1.10181</strain>
    </source>
</reference>
<accession>A0ABU9YA10</accession>
<proteinExistence type="predicted"/>
<feature type="domain" description="2,4-diaminopentanoate dehydrogenase C-terminal" evidence="1">
    <location>
        <begin position="152"/>
        <end position="343"/>
    </location>
</feature>
<comment type="caution">
    <text evidence="2">The sequence shown here is derived from an EMBL/GenBank/DDBJ whole genome shotgun (WGS) entry which is preliminary data.</text>
</comment>
<dbReference type="EMBL" id="JBDIME010000031">
    <property type="protein sequence ID" value="MEN2792629.1"/>
    <property type="molecule type" value="Genomic_DNA"/>
</dbReference>